<dbReference type="RefSeq" id="WP_238330208.1">
    <property type="nucleotide sequence ID" value="NZ_JBHMAX010000012.1"/>
</dbReference>
<gene>
    <name evidence="2" type="ORF">ACFFN0_05270</name>
</gene>
<comment type="caution">
    <text evidence="2">The sequence shown here is derived from an EMBL/GenBank/DDBJ whole genome shotgun (WGS) entry which is preliminary data.</text>
</comment>
<feature type="region of interest" description="Disordered" evidence="1">
    <location>
        <begin position="144"/>
        <end position="201"/>
    </location>
</feature>
<evidence type="ECO:0000256" key="1">
    <source>
        <dbReference type="SAM" id="MobiDB-lite"/>
    </source>
</evidence>
<sequence>MPGLTGAPAYPHLRGQLALRWVDGTSPLRVVEQATWYRGTQTLTEADDPAAALAWRIAGATAPSHRDAPLPWLPDIPDVLRQDAETSDYLDRLTRRIDDLKQRLADEASQAGAFDRTPWRRTLPPDVDDQLISDLAAWRAAHEIPDTEPSPAGPPIKEPRAARHQSRLIRRLAVPSPVSSASTVDAAPDRLRAGQRQAERH</sequence>
<dbReference type="Proteomes" id="UP001589613">
    <property type="component" value="Unassembled WGS sequence"/>
</dbReference>
<reference evidence="2 3" key="1">
    <citation type="submission" date="2024-09" db="EMBL/GenBank/DDBJ databases">
        <authorList>
            <person name="Sun Q."/>
            <person name="Mori K."/>
        </authorList>
    </citation>
    <scope>NUCLEOTIDE SEQUENCE [LARGE SCALE GENOMIC DNA]</scope>
    <source>
        <strain evidence="2 3">JCM 12763</strain>
    </source>
</reference>
<organism evidence="2 3">
    <name type="scientific">Ornithinimicrobium kibberense</name>
    <dbReference type="NCBI Taxonomy" id="282060"/>
    <lineage>
        <taxon>Bacteria</taxon>
        <taxon>Bacillati</taxon>
        <taxon>Actinomycetota</taxon>
        <taxon>Actinomycetes</taxon>
        <taxon>Micrococcales</taxon>
        <taxon>Ornithinimicrobiaceae</taxon>
        <taxon>Ornithinimicrobium</taxon>
    </lineage>
</organism>
<dbReference type="EMBL" id="JBHMAX010000012">
    <property type="protein sequence ID" value="MFB9731447.1"/>
    <property type="molecule type" value="Genomic_DNA"/>
</dbReference>
<accession>A0ABV5V0W3</accession>
<evidence type="ECO:0000313" key="2">
    <source>
        <dbReference type="EMBL" id="MFB9731447.1"/>
    </source>
</evidence>
<keyword evidence="3" id="KW-1185">Reference proteome</keyword>
<protein>
    <submittedName>
        <fullName evidence="2">Uncharacterized protein</fullName>
    </submittedName>
</protein>
<evidence type="ECO:0000313" key="3">
    <source>
        <dbReference type="Proteomes" id="UP001589613"/>
    </source>
</evidence>
<feature type="compositionally biased region" description="Low complexity" evidence="1">
    <location>
        <begin position="173"/>
        <end position="186"/>
    </location>
</feature>
<name>A0ABV5V0W3_9MICO</name>
<proteinExistence type="predicted"/>
<feature type="compositionally biased region" description="Basic and acidic residues" evidence="1">
    <location>
        <begin position="187"/>
        <end position="201"/>
    </location>
</feature>